<dbReference type="InterPro" id="IPR026960">
    <property type="entry name" value="RVT-Znf"/>
</dbReference>
<dbReference type="Proteomes" id="UP000075243">
    <property type="component" value="Unassembled WGS sequence"/>
</dbReference>
<feature type="non-terminal residue" evidence="2">
    <location>
        <position position="1"/>
    </location>
</feature>
<protein>
    <recommendedName>
        <fullName evidence="1">Reverse transcriptase zinc-binding domain-containing protein</fullName>
    </recommendedName>
</protein>
<dbReference type="OMA" id="CANTWCI"/>
<evidence type="ECO:0000313" key="2">
    <source>
        <dbReference type="EMBL" id="KYP35217.1"/>
    </source>
</evidence>
<organism evidence="2 3">
    <name type="scientific">Cajanus cajan</name>
    <name type="common">Pigeon pea</name>
    <name type="synonym">Cajanus indicus</name>
    <dbReference type="NCBI Taxonomy" id="3821"/>
    <lineage>
        <taxon>Eukaryota</taxon>
        <taxon>Viridiplantae</taxon>
        <taxon>Streptophyta</taxon>
        <taxon>Embryophyta</taxon>
        <taxon>Tracheophyta</taxon>
        <taxon>Spermatophyta</taxon>
        <taxon>Magnoliopsida</taxon>
        <taxon>eudicotyledons</taxon>
        <taxon>Gunneridae</taxon>
        <taxon>Pentapetalae</taxon>
        <taxon>rosids</taxon>
        <taxon>fabids</taxon>
        <taxon>Fabales</taxon>
        <taxon>Fabaceae</taxon>
        <taxon>Papilionoideae</taxon>
        <taxon>50 kb inversion clade</taxon>
        <taxon>NPAAA clade</taxon>
        <taxon>indigoferoid/millettioid clade</taxon>
        <taxon>Phaseoleae</taxon>
        <taxon>Cajanus</taxon>
    </lineage>
</organism>
<name>A0A151QXZ1_CAJCA</name>
<feature type="domain" description="Reverse transcriptase zinc-binding" evidence="1">
    <location>
        <begin position="2"/>
        <end position="69"/>
    </location>
</feature>
<dbReference type="EMBL" id="KQ484421">
    <property type="protein sequence ID" value="KYP35217.1"/>
    <property type="molecule type" value="Genomic_DNA"/>
</dbReference>
<dbReference type="Pfam" id="PF13966">
    <property type="entry name" value="zf-RVT"/>
    <property type="match status" value="1"/>
</dbReference>
<sequence>FSQVWKVKVTPKVTFLIWRIICNTLPTLENLIRRRVLPESVDSSCPFWHLNLESVSHIFFSCHEVYGIWKECFYWFGTHTVLPNDPTLHFNQIPYSLAFEVEKQRWKVVWCANTWCIWRYRNNCVFNGNALDKEKLKEDTLFTSWSWLISSQLLVDYSFNQWVVNPGACLSSSCARG</sequence>
<evidence type="ECO:0000259" key="1">
    <source>
        <dbReference type="Pfam" id="PF13966"/>
    </source>
</evidence>
<dbReference type="AlphaFoldDB" id="A0A151QXZ1"/>
<accession>A0A151QXZ1</accession>
<dbReference type="Gramene" id="C.cajan_39968.t">
    <property type="protein sequence ID" value="C.cajan_39968.t.cds1"/>
    <property type="gene ID" value="C.cajan_39968"/>
</dbReference>
<reference evidence="2" key="1">
    <citation type="journal article" date="2012" name="Nat. Biotechnol.">
        <title>Draft genome sequence of pigeonpea (Cajanus cajan), an orphan legume crop of resource-poor farmers.</title>
        <authorList>
            <person name="Varshney R.K."/>
            <person name="Chen W."/>
            <person name="Li Y."/>
            <person name="Bharti A.K."/>
            <person name="Saxena R.K."/>
            <person name="Schlueter J.A."/>
            <person name="Donoghue M.T."/>
            <person name="Azam S."/>
            <person name="Fan G."/>
            <person name="Whaley A.M."/>
            <person name="Farmer A.D."/>
            <person name="Sheridan J."/>
            <person name="Iwata A."/>
            <person name="Tuteja R."/>
            <person name="Penmetsa R.V."/>
            <person name="Wu W."/>
            <person name="Upadhyaya H.D."/>
            <person name="Yang S.P."/>
            <person name="Shah T."/>
            <person name="Saxena K.B."/>
            <person name="Michael T."/>
            <person name="McCombie W.R."/>
            <person name="Yang B."/>
            <person name="Zhang G."/>
            <person name="Yang H."/>
            <person name="Wang J."/>
            <person name="Spillane C."/>
            <person name="Cook D.R."/>
            <person name="May G.D."/>
            <person name="Xu X."/>
            <person name="Jackson S.A."/>
        </authorList>
    </citation>
    <scope>NUCLEOTIDE SEQUENCE [LARGE SCALE GENOMIC DNA]</scope>
</reference>
<keyword evidence="3" id="KW-1185">Reference proteome</keyword>
<evidence type="ECO:0000313" key="3">
    <source>
        <dbReference type="Proteomes" id="UP000075243"/>
    </source>
</evidence>
<proteinExistence type="predicted"/>
<gene>
    <name evidence="2" type="ORF">KK1_043760</name>
</gene>